<keyword evidence="4" id="KW-1185">Reference proteome</keyword>
<reference evidence="3" key="4">
    <citation type="submission" date="2019-03" db="UniProtKB">
        <authorList>
            <consortium name="EnsemblPlants"/>
        </authorList>
    </citation>
    <scope>IDENTIFICATION</scope>
</reference>
<dbReference type="Gramene" id="AET5Gv20463800.23">
    <property type="protein sequence ID" value="AET5Gv20463800.23"/>
    <property type="gene ID" value="AET5Gv20463800"/>
</dbReference>
<keyword evidence="2" id="KW-0472">Membrane</keyword>
<evidence type="ECO:0000256" key="1">
    <source>
        <dbReference type="SAM" id="MobiDB-lite"/>
    </source>
</evidence>
<sequence>SKDPAVRLSCAVTPSTGPRRRHRQTRRSAMDREALRMVCSPQFWRMGVLWTLSLLYSYLLLFLRGRTAAPRRREDVRRGGRPICVVTG</sequence>
<reference evidence="3" key="3">
    <citation type="journal article" date="2017" name="Nature">
        <title>Genome sequence of the progenitor of the wheat D genome Aegilops tauschii.</title>
        <authorList>
            <person name="Luo M.C."/>
            <person name="Gu Y.Q."/>
            <person name="Puiu D."/>
            <person name="Wang H."/>
            <person name="Twardziok S.O."/>
            <person name="Deal K.R."/>
            <person name="Huo N."/>
            <person name="Zhu T."/>
            <person name="Wang L."/>
            <person name="Wang Y."/>
            <person name="McGuire P.E."/>
            <person name="Liu S."/>
            <person name="Long H."/>
            <person name="Ramasamy R.K."/>
            <person name="Rodriguez J.C."/>
            <person name="Van S.L."/>
            <person name="Yuan L."/>
            <person name="Wang Z."/>
            <person name="Xia Z."/>
            <person name="Xiao L."/>
            <person name="Anderson O.D."/>
            <person name="Ouyang S."/>
            <person name="Liang Y."/>
            <person name="Zimin A.V."/>
            <person name="Pertea G."/>
            <person name="Qi P."/>
            <person name="Bennetzen J.L."/>
            <person name="Dai X."/>
            <person name="Dawson M.W."/>
            <person name="Muller H.G."/>
            <person name="Kugler K."/>
            <person name="Rivarola-Duarte L."/>
            <person name="Spannagl M."/>
            <person name="Mayer K.F.X."/>
            <person name="Lu F.H."/>
            <person name="Bevan M.W."/>
            <person name="Leroy P."/>
            <person name="Li P."/>
            <person name="You F.M."/>
            <person name="Sun Q."/>
            <person name="Liu Z."/>
            <person name="Lyons E."/>
            <person name="Wicker T."/>
            <person name="Salzberg S.L."/>
            <person name="Devos K.M."/>
            <person name="Dvorak J."/>
        </authorList>
    </citation>
    <scope>NUCLEOTIDE SEQUENCE [LARGE SCALE GENOMIC DNA]</scope>
    <source>
        <strain evidence="3">cv. AL8/78</strain>
    </source>
</reference>
<proteinExistence type="predicted"/>
<feature type="transmembrane region" description="Helical" evidence="2">
    <location>
        <begin position="43"/>
        <end position="63"/>
    </location>
</feature>
<accession>A0A453KN84</accession>
<dbReference type="EnsemblPlants" id="AET5Gv20463800.23">
    <property type="protein sequence ID" value="AET5Gv20463800.23"/>
    <property type="gene ID" value="AET5Gv20463800"/>
</dbReference>
<name>A0A453KN84_AEGTS</name>
<protein>
    <submittedName>
        <fullName evidence="3">Uncharacterized protein</fullName>
    </submittedName>
</protein>
<reference evidence="4" key="1">
    <citation type="journal article" date="2014" name="Science">
        <title>Ancient hybridizations among the ancestral genomes of bread wheat.</title>
        <authorList>
            <consortium name="International Wheat Genome Sequencing Consortium,"/>
            <person name="Marcussen T."/>
            <person name="Sandve S.R."/>
            <person name="Heier L."/>
            <person name="Spannagl M."/>
            <person name="Pfeifer M."/>
            <person name="Jakobsen K.S."/>
            <person name="Wulff B.B."/>
            <person name="Steuernagel B."/>
            <person name="Mayer K.F."/>
            <person name="Olsen O.A."/>
        </authorList>
    </citation>
    <scope>NUCLEOTIDE SEQUENCE [LARGE SCALE GENOMIC DNA]</scope>
    <source>
        <strain evidence="4">cv. AL8/78</strain>
    </source>
</reference>
<dbReference type="AlphaFoldDB" id="A0A453KN84"/>
<keyword evidence="2" id="KW-1133">Transmembrane helix</keyword>
<evidence type="ECO:0000313" key="4">
    <source>
        <dbReference type="Proteomes" id="UP000015105"/>
    </source>
</evidence>
<feature type="region of interest" description="Disordered" evidence="1">
    <location>
        <begin position="1"/>
        <end position="28"/>
    </location>
</feature>
<keyword evidence="2" id="KW-0812">Transmembrane</keyword>
<organism evidence="3 4">
    <name type="scientific">Aegilops tauschii subsp. strangulata</name>
    <name type="common">Goatgrass</name>
    <dbReference type="NCBI Taxonomy" id="200361"/>
    <lineage>
        <taxon>Eukaryota</taxon>
        <taxon>Viridiplantae</taxon>
        <taxon>Streptophyta</taxon>
        <taxon>Embryophyta</taxon>
        <taxon>Tracheophyta</taxon>
        <taxon>Spermatophyta</taxon>
        <taxon>Magnoliopsida</taxon>
        <taxon>Liliopsida</taxon>
        <taxon>Poales</taxon>
        <taxon>Poaceae</taxon>
        <taxon>BOP clade</taxon>
        <taxon>Pooideae</taxon>
        <taxon>Triticodae</taxon>
        <taxon>Triticeae</taxon>
        <taxon>Triticinae</taxon>
        <taxon>Aegilops</taxon>
    </lineage>
</organism>
<evidence type="ECO:0000256" key="2">
    <source>
        <dbReference type="SAM" id="Phobius"/>
    </source>
</evidence>
<dbReference type="Proteomes" id="UP000015105">
    <property type="component" value="Chromosome 5D"/>
</dbReference>
<reference evidence="3" key="5">
    <citation type="journal article" date="2021" name="G3 (Bethesda)">
        <title>Aegilops tauschii genome assembly Aet v5.0 features greater sequence contiguity and improved annotation.</title>
        <authorList>
            <person name="Wang L."/>
            <person name="Zhu T."/>
            <person name="Rodriguez J.C."/>
            <person name="Deal K.R."/>
            <person name="Dubcovsky J."/>
            <person name="McGuire P.E."/>
            <person name="Lux T."/>
            <person name="Spannagl M."/>
            <person name="Mayer K.F.X."/>
            <person name="Baldrich P."/>
            <person name="Meyers B.C."/>
            <person name="Huo N."/>
            <person name="Gu Y.Q."/>
            <person name="Zhou H."/>
            <person name="Devos K.M."/>
            <person name="Bennetzen J.L."/>
            <person name="Unver T."/>
            <person name="Budak H."/>
            <person name="Gulick P.J."/>
            <person name="Galiba G."/>
            <person name="Kalapos B."/>
            <person name="Nelson D.R."/>
            <person name="Li P."/>
            <person name="You F.M."/>
            <person name="Luo M.C."/>
            <person name="Dvorak J."/>
        </authorList>
    </citation>
    <scope>NUCLEOTIDE SEQUENCE [LARGE SCALE GENOMIC DNA]</scope>
    <source>
        <strain evidence="3">cv. AL8/78</strain>
    </source>
</reference>
<reference evidence="4" key="2">
    <citation type="journal article" date="2017" name="Nat. Plants">
        <title>The Aegilops tauschii genome reveals multiple impacts of transposons.</title>
        <authorList>
            <person name="Zhao G."/>
            <person name="Zou C."/>
            <person name="Li K."/>
            <person name="Wang K."/>
            <person name="Li T."/>
            <person name="Gao L."/>
            <person name="Zhang X."/>
            <person name="Wang H."/>
            <person name="Yang Z."/>
            <person name="Liu X."/>
            <person name="Jiang W."/>
            <person name="Mao L."/>
            <person name="Kong X."/>
            <person name="Jiao Y."/>
            <person name="Jia J."/>
        </authorList>
    </citation>
    <scope>NUCLEOTIDE SEQUENCE [LARGE SCALE GENOMIC DNA]</scope>
    <source>
        <strain evidence="4">cv. AL8/78</strain>
    </source>
</reference>
<evidence type="ECO:0000313" key="3">
    <source>
        <dbReference type="EnsemblPlants" id="AET5Gv20463800.23"/>
    </source>
</evidence>